<reference evidence="2 3" key="1">
    <citation type="submission" date="2020-08" db="EMBL/GenBank/DDBJ databases">
        <title>The Agave Microbiome: Exploring the role of microbial communities in plant adaptations to desert environments.</title>
        <authorList>
            <person name="Partida-Martinez L.P."/>
        </authorList>
    </citation>
    <scope>NUCLEOTIDE SEQUENCE [LARGE SCALE GENOMIC DNA]</scope>
    <source>
        <strain evidence="2 3">AS2.23</strain>
    </source>
</reference>
<name>A0A7W4TLN9_KINRA</name>
<proteinExistence type="predicted"/>
<accession>A0A7W4TLN9</accession>
<organism evidence="2 3">
    <name type="scientific">Kineococcus radiotolerans</name>
    <dbReference type="NCBI Taxonomy" id="131568"/>
    <lineage>
        <taxon>Bacteria</taxon>
        <taxon>Bacillati</taxon>
        <taxon>Actinomycetota</taxon>
        <taxon>Actinomycetes</taxon>
        <taxon>Kineosporiales</taxon>
        <taxon>Kineosporiaceae</taxon>
        <taxon>Kineococcus</taxon>
    </lineage>
</organism>
<protein>
    <submittedName>
        <fullName evidence="2">Uncharacterized protein</fullName>
    </submittedName>
</protein>
<gene>
    <name evidence="2" type="ORF">FHR75_002009</name>
</gene>
<evidence type="ECO:0000256" key="1">
    <source>
        <dbReference type="SAM" id="MobiDB-lite"/>
    </source>
</evidence>
<comment type="caution">
    <text evidence="2">The sequence shown here is derived from an EMBL/GenBank/DDBJ whole genome shotgun (WGS) entry which is preliminary data.</text>
</comment>
<dbReference type="Proteomes" id="UP000533269">
    <property type="component" value="Unassembled WGS sequence"/>
</dbReference>
<evidence type="ECO:0000313" key="2">
    <source>
        <dbReference type="EMBL" id="MBB2901221.1"/>
    </source>
</evidence>
<dbReference type="AlphaFoldDB" id="A0A7W4TLN9"/>
<sequence>MGIVAGILVGVVVLGTAVLAAMAAAGRAAREGRGDGQLLVAPRGARFGDATRAVREAAARRAPGAEVVHLHEHRTRRPPADEAA</sequence>
<reference evidence="2 3" key="2">
    <citation type="submission" date="2020-08" db="EMBL/GenBank/DDBJ databases">
        <authorList>
            <person name="Partida-Martinez L."/>
            <person name="Huntemann M."/>
            <person name="Clum A."/>
            <person name="Wang J."/>
            <person name="Palaniappan K."/>
            <person name="Ritter S."/>
            <person name="Chen I.-M."/>
            <person name="Stamatis D."/>
            <person name="Reddy T."/>
            <person name="O'Malley R."/>
            <person name="Daum C."/>
            <person name="Shapiro N."/>
            <person name="Ivanova N."/>
            <person name="Kyrpides N."/>
            <person name="Woyke T."/>
        </authorList>
    </citation>
    <scope>NUCLEOTIDE SEQUENCE [LARGE SCALE GENOMIC DNA]</scope>
    <source>
        <strain evidence="2 3">AS2.23</strain>
    </source>
</reference>
<dbReference type="EMBL" id="JACHVY010000001">
    <property type="protein sequence ID" value="MBB2901221.1"/>
    <property type="molecule type" value="Genomic_DNA"/>
</dbReference>
<dbReference type="RefSeq" id="WP_157873565.1">
    <property type="nucleotide sequence ID" value="NZ_JACHVY010000001.1"/>
</dbReference>
<evidence type="ECO:0000313" key="3">
    <source>
        <dbReference type="Proteomes" id="UP000533269"/>
    </source>
</evidence>
<feature type="region of interest" description="Disordered" evidence="1">
    <location>
        <begin position="62"/>
        <end position="84"/>
    </location>
</feature>